<evidence type="ECO:0000256" key="3">
    <source>
        <dbReference type="ARBA" id="ARBA00022475"/>
    </source>
</evidence>
<dbReference type="InterPro" id="IPR013210">
    <property type="entry name" value="LRR_N_plant-typ"/>
</dbReference>
<dbReference type="PANTHER" id="PTHR48063:SF101">
    <property type="entry name" value="LRR RECEPTOR-LIKE SERINE_THREONINE-PROTEIN KINASE FLS2"/>
    <property type="match status" value="1"/>
</dbReference>
<proteinExistence type="inferred from homology"/>
<dbReference type="FunFam" id="3.80.10.10:FF:000095">
    <property type="entry name" value="LRR receptor-like serine/threonine-protein kinase GSO1"/>
    <property type="match status" value="2"/>
</dbReference>
<sequence length="1010" mass="112304">MKGSTISLQLYLKLVWTACMLAIIRFSCFLGSANATLSAECIDSERAALLKFKKSLNDPALLSSWVSGEEEDCCRWNRVTCDHQTGHVIMLDLRPIIKDEGDDFSSSENLLSGELSSSLLELPYLSHLDLSQNIFQKIPDFFGSLSNLTYLNLSFNMFSGTFPYQLGNLSMLQYLDLSWNSDMTADNVEWLDRLSSLRFLHISFVYFGKVVDWLKSIKMHPSLSTLILHRCQFDETDPSSLSSVDSSKSLANLRLFFSSFNTSINSWLVNVSTVIVHLELQDDQLKGPIPYFFGDMRSLVHLVLSYNQLEGPMPISFGNLCRLKTLDLSGNHLSEPFPDFVGNLRCAKKSLEILSLSNNQLRGSIPDITEFESLRELHLDRNHLDGSFPPIFKQFSKLLNLNLEGNRLVGPLPSFSKFSSLTELHLANNELSGNVSESLGELFGLRILDASSNKLNGVVSEVHLSNLSRLQQLDLSYNSLALNFSADWTPSFQLDMIKLSSCRIGPHFPGWLQSQRNFSHLDISNSEISDVVPSWFWNFSSKIRYLNLSFNHLYGKVPNQSAEFYTLPSVDLSSNLFYGTIPSFLSNTSVLNLSKNAFTGSLSFLCTVMDSGMTYLDLSDNSLSGGLPDCWAQFKQLVILNFENNDLSGSIPSSMGFLYNIQTLHLRNNSFTGEMPSSLRNCSQLELLDLGGNKLTGKVSAWIGESLTKLIVLRLRSNEFYGNVSSTVCYLRYLQILDLSFNHFSGSIPSCLHNLTALAQNQNSTSALIHQFFNGYSYWKGSGDWGTKYSADYIDNALVVWRGVEQEYGKTLKLLKIIDLSNNNLTGEIPEEMTSLLGMISLNLSRNNLTGAIPGRISHLKLLESLDLSHNKLSGKIPTSLAGLSFLSKLDLSKNQLTGRIPSSTQLQSFDASAYLGNPGLCGPPLSDCPGDGTMQHSSGPAGIGNSVKEGEEWIDKPSLLAGMGVGFALGFWGILGPLLLSKCWRSPYFQFLENTVDCLYLKTMLKLGR</sequence>
<dbReference type="GO" id="GO:0016301">
    <property type="term" value="F:kinase activity"/>
    <property type="evidence" value="ECO:0007669"/>
    <property type="project" value="UniProtKB-KW"/>
</dbReference>
<feature type="transmembrane region" description="Helical" evidence="12">
    <location>
        <begin position="960"/>
        <end position="981"/>
    </location>
</feature>
<comment type="subcellular location">
    <subcellularLocation>
        <location evidence="1">Cell membrane</location>
        <topology evidence="1">Single-pass type I membrane protein</topology>
    </subcellularLocation>
</comment>
<reference evidence="16" key="1">
    <citation type="journal article" date="2010" name="Nat. Biotechnol.">
        <title>Draft genome sequence of the oilseed species Ricinus communis.</title>
        <authorList>
            <person name="Chan A.P."/>
            <person name="Crabtree J."/>
            <person name="Zhao Q."/>
            <person name="Lorenzi H."/>
            <person name="Orvis J."/>
            <person name="Puiu D."/>
            <person name="Melake-Berhan A."/>
            <person name="Jones K.M."/>
            <person name="Redman J."/>
            <person name="Chen G."/>
            <person name="Cahoon E.B."/>
            <person name="Gedil M."/>
            <person name="Stanke M."/>
            <person name="Haas B.J."/>
            <person name="Wortman J.R."/>
            <person name="Fraser-Liggett C.M."/>
            <person name="Ravel J."/>
            <person name="Rabinowicz P.D."/>
        </authorList>
    </citation>
    <scope>NUCLEOTIDE SEQUENCE [LARGE SCALE GENOMIC DNA]</scope>
    <source>
        <strain evidence="16">cv. Hale</strain>
    </source>
</reference>
<dbReference type="SUPFAM" id="SSF52047">
    <property type="entry name" value="RNI-like"/>
    <property type="match status" value="1"/>
</dbReference>
<keyword evidence="4" id="KW-0433">Leucine-rich repeat</keyword>
<protein>
    <submittedName>
        <fullName evidence="15">Serine-threonine protein kinase, plant-type, putative</fullName>
        <ecNumber evidence="15">3.1.3.16</ecNumber>
    </submittedName>
</protein>
<organism evidence="15 16">
    <name type="scientific">Ricinus communis</name>
    <name type="common">Castor bean</name>
    <dbReference type="NCBI Taxonomy" id="3988"/>
    <lineage>
        <taxon>Eukaryota</taxon>
        <taxon>Viridiplantae</taxon>
        <taxon>Streptophyta</taxon>
        <taxon>Embryophyta</taxon>
        <taxon>Tracheophyta</taxon>
        <taxon>Spermatophyta</taxon>
        <taxon>Magnoliopsida</taxon>
        <taxon>eudicotyledons</taxon>
        <taxon>Gunneridae</taxon>
        <taxon>Pentapetalae</taxon>
        <taxon>rosids</taxon>
        <taxon>fabids</taxon>
        <taxon>Malpighiales</taxon>
        <taxon>Euphorbiaceae</taxon>
        <taxon>Acalyphoideae</taxon>
        <taxon>Acalypheae</taxon>
        <taxon>Ricinus</taxon>
    </lineage>
</organism>
<dbReference type="SUPFAM" id="SSF52058">
    <property type="entry name" value="L domain-like"/>
    <property type="match status" value="2"/>
</dbReference>
<dbReference type="InterPro" id="IPR055414">
    <property type="entry name" value="LRR_R13L4/SHOC2-like"/>
</dbReference>
<evidence type="ECO:0000259" key="13">
    <source>
        <dbReference type="Pfam" id="PF08263"/>
    </source>
</evidence>
<dbReference type="GO" id="GO:0005886">
    <property type="term" value="C:plasma membrane"/>
    <property type="evidence" value="ECO:0007669"/>
    <property type="project" value="UniProtKB-SubCell"/>
</dbReference>
<dbReference type="SMART" id="SM00369">
    <property type="entry name" value="LRR_TYP"/>
    <property type="match status" value="12"/>
</dbReference>
<keyword evidence="10" id="KW-0675">Receptor</keyword>
<dbReference type="InterPro" id="IPR003591">
    <property type="entry name" value="Leu-rich_rpt_typical-subtyp"/>
</dbReference>
<dbReference type="AlphaFoldDB" id="B9S523"/>
<evidence type="ECO:0000256" key="2">
    <source>
        <dbReference type="ARBA" id="ARBA00009592"/>
    </source>
</evidence>
<keyword evidence="7" id="KW-0677">Repeat</keyword>
<dbReference type="EMBL" id="EQ973868">
    <property type="protein sequence ID" value="EEF41243.1"/>
    <property type="molecule type" value="Genomic_DNA"/>
</dbReference>
<dbReference type="PANTHER" id="PTHR48063">
    <property type="entry name" value="LRR RECEPTOR-LIKE KINASE"/>
    <property type="match status" value="1"/>
</dbReference>
<evidence type="ECO:0000256" key="5">
    <source>
        <dbReference type="ARBA" id="ARBA00022692"/>
    </source>
</evidence>
<dbReference type="InterPro" id="IPR046956">
    <property type="entry name" value="RLP23-like"/>
</dbReference>
<dbReference type="FunFam" id="3.80.10.10:FF:000213">
    <property type="entry name" value="Tyrosine-sulfated glycopeptide receptor 1"/>
    <property type="match status" value="1"/>
</dbReference>
<dbReference type="Pfam" id="PF23598">
    <property type="entry name" value="LRR_14"/>
    <property type="match status" value="2"/>
</dbReference>
<keyword evidence="15" id="KW-0418">Kinase</keyword>
<keyword evidence="6" id="KW-0732">Signal</keyword>
<keyword evidence="11" id="KW-0325">Glycoprotein</keyword>
<evidence type="ECO:0000256" key="6">
    <source>
        <dbReference type="ARBA" id="ARBA00022729"/>
    </source>
</evidence>
<dbReference type="STRING" id="3988.B9S523"/>
<feature type="domain" description="Disease resistance R13L4/SHOC-2-like LRR" evidence="14">
    <location>
        <begin position="113"/>
        <end position="315"/>
    </location>
</feature>
<feature type="domain" description="Disease resistance R13L4/SHOC-2-like LRR" evidence="14">
    <location>
        <begin position="354"/>
        <end position="527"/>
    </location>
</feature>
<keyword evidence="8 12" id="KW-1133">Transmembrane helix</keyword>
<keyword evidence="5 12" id="KW-0812">Transmembrane</keyword>
<evidence type="ECO:0000256" key="11">
    <source>
        <dbReference type="ARBA" id="ARBA00023180"/>
    </source>
</evidence>
<comment type="similarity">
    <text evidence="2">Belongs to the RLP family.</text>
</comment>
<dbReference type="GO" id="GO:0004722">
    <property type="term" value="F:protein serine/threonine phosphatase activity"/>
    <property type="evidence" value="ECO:0007669"/>
    <property type="project" value="UniProtKB-EC"/>
</dbReference>
<gene>
    <name evidence="15" type="ORF">RCOM_1720230</name>
</gene>
<dbReference type="InterPro" id="IPR001611">
    <property type="entry name" value="Leu-rich_rpt"/>
</dbReference>
<dbReference type="Gene3D" id="3.80.10.10">
    <property type="entry name" value="Ribonuclease Inhibitor"/>
    <property type="match status" value="4"/>
</dbReference>
<keyword evidence="15" id="KW-0378">Hydrolase</keyword>
<feature type="domain" description="Leucine-rich repeat-containing N-terminal plant-type" evidence="13">
    <location>
        <begin position="43"/>
        <end position="82"/>
    </location>
</feature>
<dbReference type="EC" id="3.1.3.16" evidence="15"/>
<dbReference type="InParanoid" id="B9S523"/>
<keyword evidence="15" id="KW-0808">Transferase</keyword>
<dbReference type="Pfam" id="PF08263">
    <property type="entry name" value="LRRNT_2"/>
    <property type="match status" value="1"/>
</dbReference>
<evidence type="ECO:0000256" key="12">
    <source>
        <dbReference type="SAM" id="Phobius"/>
    </source>
</evidence>
<evidence type="ECO:0000259" key="14">
    <source>
        <dbReference type="Pfam" id="PF23598"/>
    </source>
</evidence>
<dbReference type="PROSITE" id="PS51450">
    <property type="entry name" value="LRR"/>
    <property type="match status" value="1"/>
</dbReference>
<keyword evidence="16" id="KW-1185">Reference proteome</keyword>
<accession>B9S523</accession>
<evidence type="ECO:0000256" key="10">
    <source>
        <dbReference type="ARBA" id="ARBA00023170"/>
    </source>
</evidence>
<keyword evidence="3" id="KW-1003">Cell membrane</keyword>
<evidence type="ECO:0000256" key="7">
    <source>
        <dbReference type="ARBA" id="ARBA00022737"/>
    </source>
</evidence>
<dbReference type="eggNOG" id="KOG0619">
    <property type="taxonomic scope" value="Eukaryota"/>
</dbReference>
<name>B9S523_RICCO</name>
<dbReference type="InterPro" id="IPR032675">
    <property type="entry name" value="LRR_dom_sf"/>
</dbReference>
<dbReference type="PRINTS" id="PR00019">
    <property type="entry name" value="LEURICHRPT"/>
</dbReference>
<evidence type="ECO:0000256" key="4">
    <source>
        <dbReference type="ARBA" id="ARBA00022614"/>
    </source>
</evidence>
<evidence type="ECO:0000256" key="1">
    <source>
        <dbReference type="ARBA" id="ARBA00004251"/>
    </source>
</evidence>
<keyword evidence="9 12" id="KW-0472">Membrane</keyword>
<evidence type="ECO:0000256" key="8">
    <source>
        <dbReference type="ARBA" id="ARBA00022989"/>
    </source>
</evidence>
<dbReference type="Proteomes" id="UP000008311">
    <property type="component" value="Unassembled WGS sequence"/>
</dbReference>
<dbReference type="Pfam" id="PF00560">
    <property type="entry name" value="LRR_1"/>
    <property type="match status" value="6"/>
</dbReference>
<evidence type="ECO:0000313" key="15">
    <source>
        <dbReference type="EMBL" id="EEF41243.1"/>
    </source>
</evidence>
<dbReference type="Pfam" id="PF13855">
    <property type="entry name" value="LRR_8"/>
    <property type="match status" value="1"/>
</dbReference>
<evidence type="ECO:0000256" key="9">
    <source>
        <dbReference type="ARBA" id="ARBA00023136"/>
    </source>
</evidence>
<evidence type="ECO:0000313" key="16">
    <source>
        <dbReference type="Proteomes" id="UP000008311"/>
    </source>
</evidence>